<keyword evidence="2" id="KW-0812">Transmembrane</keyword>
<proteinExistence type="predicted"/>
<feature type="signal peptide" evidence="3">
    <location>
        <begin position="1"/>
        <end position="27"/>
    </location>
</feature>
<name>A0A0L0D170_THETB</name>
<keyword evidence="2" id="KW-0472">Membrane</keyword>
<keyword evidence="3" id="KW-0732">Signal</keyword>
<feature type="chain" id="PRO_5005537143" description="EGF-like domain-containing protein" evidence="3">
    <location>
        <begin position="28"/>
        <end position="205"/>
    </location>
</feature>
<sequence length="205" mass="21134">MTALHRQAPVLLPGLCLLAMLLAQAAACSPPCNNVSTVCDTAAGACVCKSPYAGSPCALPLPTSPAHSDDGYYTRGLFVIYALPVLLLLLTVLFGTLYLRCTGETESFEDIIAEDRMVVARERARKTDAATTVVINPVGPEAGLRDSAPSSQTATPRATPAGLNTSVADLTMADDDSGDGYSSDTPPGATVKVETIAIDSGSSDV</sequence>
<dbReference type="RefSeq" id="XP_013763082.1">
    <property type="nucleotide sequence ID" value="XM_013907628.1"/>
</dbReference>
<organism evidence="4 5">
    <name type="scientific">Thecamonas trahens ATCC 50062</name>
    <dbReference type="NCBI Taxonomy" id="461836"/>
    <lineage>
        <taxon>Eukaryota</taxon>
        <taxon>Apusozoa</taxon>
        <taxon>Apusomonadida</taxon>
        <taxon>Apusomonadidae</taxon>
        <taxon>Thecamonas</taxon>
    </lineage>
</organism>
<evidence type="ECO:0000256" key="3">
    <source>
        <dbReference type="SAM" id="SignalP"/>
    </source>
</evidence>
<dbReference type="AlphaFoldDB" id="A0A0L0D170"/>
<feature type="compositionally biased region" description="Polar residues" evidence="1">
    <location>
        <begin position="148"/>
        <end position="168"/>
    </location>
</feature>
<accession>A0A0L0D170</accession>
<evidence type="ECO:0000256" key="2">
    <source>
        <dbReference type="SAM" id="Phobius"/>
    </source>
</evidence>
<evidence type="ECO:0000256" key="1">
    <source>
        <dbReference type="SAM" id="MobiDB-lite"/>
    </source>
</evidence>
<gene>
    <name evidence="4" type="ORF">AMSG_00221</name>
</gene>
<dbReference type="Proteomes" id="UP000054408">
    <property type="component" value="Unassembled WGS sequence"/>
</dbReference>
<keyword evidence="5" id="KW-1185">Reference proteome</keyword>
<evidence type="ECO:0008006" key="6">
    <source>
        <dbReference type="Google" id="ProtNLM"/>
    </source>
</evidence>
<reference evidence="4 5" key="1">
    <citation type="submission" date="2010-05" db="EMBL/GenBank/DDBJ databases">
        <title>The Genome Sequence of Thecamonas trahens ATCC 50062.</title>
        <authorList>
            <consortium name="The Broad Institute Genome Sequencing Platform"/>
            <person name="Russ C."/>
            <person name="Cuomo C."/>
            <person name="Shea T."/>
            <person name="Young S.K."/>
            <person name="Zeng Q."/>
            <person name="Koehrsen M."/>
            <person name="Haas B."/>
            <person name="Borodovsky M."/>
            <person name="Guigo R."/>
            <person name="Alvarado L."/>
            <person name="Berlin A."/>
            <person name="Bochicchio J."/>
            <person name="Borenstein D."/>
            <person name="Chapman S."/>
            <person name="Chen Z."/>
            <person name="Freedman E."/>
            <person name="Gellesch M."/>
            <person name="Goldberg J."/>
            <person name="Griggs A."/>
            <person name="Gujja S."/>
            <person name="Heilman E."/>
            <person name="Heiman D."/>
            <person name="Hepburn T."/>
            <person name="Howarth C."/>
            <person name="Jen D."/>
            <person name="Larson L."/>
            <person name="Mehta T."/>
            <person name="Park D."/>
            <person name="Pearson M."/>
            <person name="Roberts A."/>
            <person name="Saif S."/>
            <person name="Shenoy N."/>
            <person name="Sisk P."/>
            <person name="Stolte C."/>
            <person name="Sykes S."/>
            <person name="Thomson T."/>
            <person name="Walk T."/>
            <person name="White J."/>
            <person name="Yandava C."/>
            <person name="Burger G."/>
            <person name="Gray M.W."/>
            <person name="Holland P.W.H."/>
            <person name="King N."/>
            <person name="Lang F.B.F."/>
            <person name="Roger A.J."/>
            <person name="Ruiz-Trillo I."/>
            <person name="Lander E."/>
            <person name="Nusbaum C."/>
        </authorList>
    </citation>
    <scope>NUCLEOTIDE SEQUENCE [LARGE SCALE GENOMIC DNA]</scope>
    <source>
        <strain evidence="4 5">ATCC 50062</strain>
    </source>
</reference>
<dbReference type="GeneID" id="25560039"/>
<evidence type="ECO:0000313" key="5">
    <source>
        <dbReference type="Proteomes" id="UP000054408"/>
    </source>
</evidence>
<feature type="transmembrane region" description="Helical" evidence="2">
    <location>
        <begin position="78"/>
        <end position="99"/>
    </location>
</feature>
<evidence type="ECO:0000313" key="4">
    <source>
        <dbReference type="EMBL" id="KNC46104.1"/>
    </source>
</evidence>
<keyword evidence="2" id="KW-1133">Transmembrane helix</keyword>
<dbReference type="EMBL" id="GL349433">
    <property type="protein sequence ID" value="KNC46104.1"/>
    <property type="molecule type" value="Genomic_DNA"/>
</dbReference>
<feature type="region of interest" description="Disordered" evidence="1">
    <location>
        <begin position="138"/>
        <end position="205"/>
    </location>
</feature>
<protein>
    <recommendedName>
        <fullName evidence="6">EGF-like domain-containing protein</fullName>
    </recommendedName>
</protein>